<dbReference type="GO" id="GO:0017150">
    <property type="term" value="F:tRNA dihydrouridine synthase activity"/>
    <property type="evidence" value="ECO:0007669"/>
    <property type="project" value="InterPro"/>
</dbReference>
<dbReference type="NCBIfam" id="TIGR00737">
    <property type="entry name" value="nifR3_yhdG"/>
    <property type="match status" value="1"/>
</dbReference>
<evidence type="ECO:0000256" key="11">
    <source>
        <dbReference type="ARBA" id="ARBA00048802"/>
    </source>
</evidence>
<evidence type="ECO:0000256" key="8">
    <source>
        <dbReference type="ARBA" id="ARBA00022884"/>
    </source>
</evidence>
<dbReference type="AlphaFoldDB" id="A0A9D1P5X1"/>
<comment type="catalytic activity">
    <reaction evidence="11">
        <text>a 5,6-dihydrouridine in tRNA + NAD(+) = a uridine in tRNA + NADH + H(+)</text>
        <dbReference type="Rhea" id="RHEA:54452"/>
        <dbReference type="Rhea" id="RHEA-COMP:13339"/>
        <dbReference type="Rhea" id="RHEA-COMP:13887"/>
        <dbReference type="ChEBI" id="CHEBI:15378"/>
        <dbReference type="ChEBI" id="CHEBI:57540"/>
        <dbReference type="ChEBI" id="CHEBI:57945"/>
        <dbReference type="ChEBI" id="CHEBI:65315"/>
        <dbReference type="ChEBI" id="CHEBI:74443"/>
    </reaction>
</comment>
<dbReference type="Proteomes" id="UP000886884">
    <property type="component" value="Unassembled WGS sequence"/>
</dbReference>
<protein>
    <recommendedName>
        <fullName evidence="12">tRNA-dihydrouridine synthase</fullName>
        <ecNumber evidence="12">1.3.1.-</ecNumber>
    </recommendedName>
</protein>
<dbReference type="InterPro" id="IPR018517">
    <property type="entry name" value="tRNA_hU_synthase_CS"/>
</dbReference>
<dbReference type="PROSITE" id="PS01136">
    <property type="entry name" value="UPF0034"/>
    <property type="match status" value="1"/>
</dbReference>
<keyword evidence="14" id="KW-0547">Nucleotide-binding</keyword>
<evidence type="ECO:0000256" key="7">
    <source>
        <dbReference type="ARBA" id="ARBA00022857"/>
    </source>
</evidence>
<feature type="binding site" evidence="14">
    <location>
        <position position="168"/>
    </location>
    <ligand>
        <name>FMN</name>
        <dbReference type="ChEBI" id="CHEBI:58210"/>
    </ligand>
</feature>
<comment type="similarity">
    <text evidence="12">Belongs to the dus family.</text>
</comment>
<evidence type="ECO:0000313" key="16">
    <source>
        <dbReference type="EMBL" id="HIV27151.1"/>
    </source>
</evidence>
<dbReference type="InterPro" id="IPR004652">
    <property type="entry name" value="DusB-like"/>
</dbReference>
<proteinExistence type="inferred from homology"/>
<evidence type="ECO:0000256" key="1">
    <source>
        <dbReference type="ARBA" id="ARBA00001917"/>
    </source>
</evidence>
<feature type="binding site" evidence="14">
    <location>
        <position position="71"/>
    </location>
    <ligand>
        <name>FMN</name>
        <dbReference type="ChEBI" id="CHEBI:58210"/>
    </ligand>
</feature>
<dbReference type="GO" id="GO:0050660">
    <property type="term" value="F:flavin adenine dinucleotide binding"/>
    <property type="evidence" value="ECO:0007669"/>
    <property type="project" value="InterPro"/>
</dbReference>
<evidence type="ECO:0000256" key="14">
    <source>
        <dbReference type="PIRSR" id="PIRSR006621-2"/>
    </source>
</evidence>
<evidence type="ECO:0000256" key="13">
    <source>
        <dbReference type="PIRSR" id="PIRSR006621-1"/>
    </source>
</evidence>
<dbReference type="InterPro" id="IPR035587">
    <property type="entry name" value="DUS-like_FMN-bd"/>
</dbReference>
<dbReference type="InterPro" id="IPR024036">
    <property type="entry name" value="tRNA-dHydroUridine_Synthase_C"/>
</dbReference>
<feature type="binding site" evidence="14">
    <location>
        <begin position="223"/>
        <end position="224"/>
    </location>
    <ligand>
        <name>FMN</name>
        <dbReference type="ChEBI" id="CHEBI:58210"/>
    </ligand>
</feature>
<evidence type="ECO:0000256" key="5">
    <source>
        <dbReference type="ARBA" id="ARBA00022643"/>
    </source>
</evidence>
<evidence type="ECO:0000259" key="15">
    <source>
        <dbReference type="Pfam" id="PF01207"/>
    </source>
</evidence>
<name>A0A9D1P5X1_9FIRM</name>
<dbReference type="Pfam" id="PF01207">
    <property type="entry name" value="Dus"/>
    <property type="match status" value="1"/>
</dbReference>
<keyword evidence="9 12" id="KW-0560">Oxidoreductase</keyword>
<dbReference type="CDD" id="cd02801">
    <property type="entry name" value="DUS_like_FMN"/>
    <property type="match status" value="1"/>
</dbReference>
<evidence type="ECO:0000256" key="6">
    <source>
        <dbReference type="ARBA" id="ARBA00022694"/>
    </source>
</evidence>
<dbReference type="Gene3D" id="1.10.1200.80">
    <property type="entry name" value="Putative flavin oxidoreducatase, domain 2"/>
    <property type="match status" value="1"/>
</dbReference>
<dbReference type="PIRSF" id="PIRSF006621">
    <property type="entry name" value="Dus"/>
    <property type="match status" value="1"/>
</dbReference>
<keyword evidence="8" id="KW-0694">RNA-binding</keyword>
<dbReference type="GO" id="GO:0000049">
    <property type="term" value="F:tRNA binding"/>
    <property type="evidence" value="ECO:0007669"/>
    <property type="project" value="UniProtKB-KW"/>
</dbReference>
<dbReference type="PANTHER" id="PTHR45846:SF1">
    <property type="entry name" value="TRNA-DIHYDROURIDINE(47) SYNTHASE [NAD(P)(+)]-LIKE"/>
    <property type="match status" value="1"/>
</dbReference>
<reference evidence="16" key="2">
    <citation type="journal article" date="2021" name="PeerJ">
        <title>Extensive microbial diversity within the chicken gut microbiome revealed by metagenomics and culture.</title>
        <authorList>
            <person name="Gilroy R."/>
            <person name="Ravi A."/>
            <person name="Getino M."/>
            <person name="Pursley I."/>
            <person name="Horton D.L."/>
            <person name="Alikhan N.F."/>
            <person name="Baker D."/>
            <person name="Gharbi K."/>
            <person name="Hall N."/>
            <person name="Watson M."/>
            <person name="Adriaenssens E.M."/>
            <person name="Foster-Nyarko E."/>
            <person name="Jarju S."/>
            <person name="Secka A."/>
            <person name="Antonio M."/>
            <person name="Oren A."/>
            <person name="Chaudhuri R.R."/>
            <person name="La Ragione R."/>
            <person name="Hildebrand F."/>
            <person name="Pallen M.J."/>
        </authorList>
    </citation>
    <scope>NUCLEOTIDE SEQUENCE</scope>
    <source>
        <strain evidence="16">CHK183-6373</strain>
    </source>
</reference>
<dbReference type="InterPro" id="IPR013785">
    <property type="entry name" value="Aldolase_TIM"/>
</dbReference>
<organism evidence="16 17">
    <name type="scientific">Candidatus Ornithocaccomicrobium faecavium</name>
    <dbReference type="NCBI Taxonomy" id="2840890"/>
    <lineage>
        <taxon>Bacteria</taxon>
        <taxon>Bacillati</taxon>
        <taxon>Bacillota</taxon>
        <taxon>Clostridia</taxon>
        <taxon>Candidatus Ornithocaccomicrobium</taxon>
    </lineage>
</organism>
<keyword evidence="7" id="KW-0521">NADP</keyword>
<dbReference type="SUPFAM" id="SSF51395">
    <property type="entry name" value="FMN-linked oxidoreductases"/>
    <property type="match status" value="1"/>
</dbReference>
<keyword evidence="5 12" id="KW-0288">FMN</keyword>
<dbReference type="Gene3D" id="3.20.20.70">
    <property type="entry name" value="Aldolase class I"/>
    <property type="match status" value="1"/>
</dbReference>
<keyword evidence="6 12" id="KW-0819">tRNA processing</keyword>
<feature type="binding site" evidence="14">
    <location>
        <position position="140"/>
    </location>
    <ligand>
        <name>FMN</name>
        <dbReference type="ChEBI" id="CHEBI:58210"/>
    </ligand>
</feature>
<comment type="cofactor">
    <cofactor evidence="1 12 14">
        <name>FMN</name>
        <dbReference type="ChEBI" id="CHEBI:58210"/>
    </cofactor>
</comment>
<comment type="catalytic activity">
    <reaction evidence="10">
        <text>a 5,6-dihydrouridine in tRNA + NADP(+) = a uridine in tRNA + NADPH + H(+)</text>
        <dbReference type="Rhea" id="RHEA:23624"/>
        <dbReference type="Rhea" id="RHEA-COMP:13339"/>
        <dbReference type="Rhea" id="RHEA-COMP:13887"/>
        <dbReference type="ChEBI" id="CHEBI:15378"/>
        <dbReference type="ChEBI" id="CHEBI:57783"/>
        <dbReference type="ChEBI" id="CHEBI:58349"/>
        <dbReference type="ChEBI" id="CHEBI:65315"/>
        <dbReference type="ChEBI" id="CHEBI:74443"/>
    </reaction>
</comment>
<comment type="function">
    <text evidence="2 12">Catalyzes the synthesis of 5,6-dihydrouridine (D), a modified base found in the D-loop of most tRNAs, via the reduction of the C5-C6 double bond in target uridines.</text>
</comment>
<dbReference type="InterPro" id="IPR001269">
    <property type="entry name" value="DUS_fam"/>
</dbReference>
<accession>A0A9D1P5X1</accession>
<reference evidence="16" key="1">
    <citation type="submission" date="2020-10" db="EMBL/GenBank/DDBJ databases">
        <authorList>
            <person name="Gilroy R."/>
        </authorList>
    </citation>
    <scope>NUCLEOTIDE SEQUENCE</scope>
    <source>
        <strain evidence="16">CHK183-6373</strain>
    </source>
</reference>
<gene>
    <name evidence="16" type="primary">dusB</name>
    <name evidence="16" type="ORF">IAA64_04230</name>
</gene>
<evidence type="ECO:0000313" key="17">
    <source>
        <dbReference type="Proteomes" id="UP000886884"/>
    </source>
</evidence>
<sequence length="318" mass="34807">MAMRRDDVPVILGPMAGVTDMPARLLALEQGASFCVTEMLSAKGYLYAPRDARATVSLTRRDPRETRLGLQLFGREPDLIARATAELSDRGFAFIDLNMGCPAPKITGNGEGSALMREPELAQAVAAAAVRATHLPVTVKIRAGWDSVTAPELARRLQDAGVRAIAVHARTRMQFYSGKADWSVIQAVKRAVSLPVIGNGDIVDGESAARMLEETGCDGLMVARAAQGNPWIFAQIRAHLRGEPWNAPSVEERVRTALRHLDMQIALDGEEHAVREMRKHIAWYVSGLRGSARLREKINALPRAQQVRDCLLEYAAQL</sequence>
<comment type="caution">
    <text evidence="16">The sequence shown here is derived from an EMBL/GenBank/DDBJ whole genome shotgun (WGS) entry which is preliminary data.</text>
</comment>
<keyword evidence="3" id="KW-0820">tRNA-binding</keyword>
<evidence type="ECO:0000256" key="12">
    <source>
        <dbReference type="PIRNR" id="PIRNR006621"/>
    </source>
</evidence>
<dbReference type="EC" id="1.3.1.-" evidence="12"/>
<evidence type="ECO:0000256" key="2">
    <source>
        <dbReference type="ARBA" id="ARBA00002790"/>
    </source>
</evidence>
<feature type="domain" description="DUS-like FMN-binding" evidence="15">
    <location>
        <begin position="12"/>
        <end position="307"/>
    </location>
</feature>
<evidence type="ECO:0000256" key="9">
    <source>
        <dbReference type="ARBA" id="ARBA00023002"/>
    </source>
</evidence>
<keyword evidence="4 12" id="KW-0285">Flavoprotein</keyword>
<evidence type="ECO:0000256" key="3">
    <source>
        <dbReference type="ARBA" id="ARBA00022555"/>
    </source>
</evidence>
<feature type="binding site" evidence="14">
    <location>
        <begin position="14"/>
        <end position="16"/>
    </location>
    <ligand>
        <name>FMN</name>
        <dbReference type="ChEBI" id="CHEBI:58210"/>
    </ligand>
</feature>
<dbReference type="PANTHER" id="PTHR45846">
    <property type="entry name" value="TRNA-DIHYDROURIDINE(47) SYNTHASE [NAD(P)(+)]-LIKE"/>
    <property type="match status" value="1"/>
</dbReference>
<dbReference type="EMBL" id="DVOT01000075">
    <property type="protein sequence ID" value="HIV27151.1"/>
    <property type="molecule type" value="Genomic_DNA"/>
</dbReference>
<evidence type="ECO:0000256" key="4">
    <source>
        <dbReference type="ARBA" id="ARBA00022630"/>
    </source>
</evidence>
<feature type="active site" description="Proton donor" evidence="13">
    <location>
        <position position="101"/>
    </location>
</feature>
<evidence type="ECO:0000256" key="10">
    <source>
        <dbReference type="ARBA" id="ARBA00048205"/>
    </source>
</evidence>